<reference evidence="3" key="3">
    <citation type="submission" date="2015-04" db="UniProtKB">
        <authorList>
            <consortium name="EnsemblPlants"/>
        </authorList>
    </citation>
    <scope>IDENTIFICATION</scope>
    <source>
        <strain evidence="3">cv. Jemalong A17</strain>
    </source>
</reference>
<keyword evidence="1" id="KW-0175">Coiled coil</keyword>
<evidence type="ECO:0000256" key="1">
    <source>
        <dbReference type="SAM" id="Coils"/>
    </source>
</evidence>
<accession>G7ILT2</accession>
<dbReference type="PANTHER" id="PTHR11439">
    <property type="entry name" value="GAG-POL-RELATED RETROTRANSPOSON"/>
    <property type="match status" value="1"/>
</dbReference>
<dbReference type="AlphaFoldDB" id="G7ILT2"/>
<gene>
    <name evidence="2" type="ordered locus">MTR_2g017850</name>
</gene>
<dbReference type="Proteomes" id="UP000002051">
    <property type="component" value="Chromosome 2"/>
</dbReference>
<evidence type="ECO:0008006" key="5">
    <source>
        <dbReference type="Google" id="ProtNLM"/>
    </source>
</evidence>
<dbReference type="EnsemblPlants" id="AES64059">
    <property type="protein sequence ID" value="AES64059"/>
    <property type="gene ID" value="MTR_2g017850"/>
</dbReference>
<dbReference type="CDD" id="cd09272">
    <property type="entry name" value="RNase_HI_RT_Ty1"/>
    <property type="match status" value="1"/>
</dbReference>
<dbReference type="PANTHER" id="PTHR11439:SF442">
    <property type="entry name" value="CYSTEINE-RICH RLK (RECEPTOR-LIKE PROTEIN KINASE) 8"/>
    <property type="match status" value="1"/>
</dbReference>
<feature type="coiled-coil region" evidence="1">
    <location>
        <begin position="16"/>
        <end position="50"/>
    </location>
</feature>
<reference evidence="2 4" key="1">
    <citation type="journal article" date="2011" name="Nature">
        <title>The Medicago genome provides insight into the evolution of rhizobial symbioses.</title>
        <authorList>
            <person name="Young N.D."/>
            <person name="Debelle F."/>
            <person name="Oldroyd G.E."/>
            <person name="Geurts R."/>
            <person name="Cannon S.B."/>
            <person name="Udvardi M.K."/>
            <person name="Benedito V.A."/>
            <person name="Mayer K.F."/>
            <person name="Gouzy J."/>
            <person name="Schoof H."/>
            <person name="Van de Peer Y."/>
            <person name="Proost S."/>
            <person name="Cook D.R."/>
            <person name="Meyers B.C."/>
            <person name="Spannagl M."/>
            <person name="Cheung F."/>
            <person name="De Mita S."/>
            <person name="Krishnakumar V."/>
            <person name="Gundlach H."/>
            <person name="Zhou S."/>
            <person name="Mudge J."/>
            <person name="Bharti A.K."/>
            <person name="Murray J.D."/>
            <person name="Naoumkina M.A."/>
            <person name="Rosen B."/>
            <person name="Silverstein K.A."/>
            <person name="Tang H."/>
            <person name="Rombauts S."/>
            <person name="Zhao P.X."/>
            <person name="Zhou P."/>
            <person name="Barbe V."/>
            <person name="Bardou P."/>
            <person name="Bechner M."/>
            <person name="Bellec A."/>
            <person name="Berger A."/>
            <person name="Berges H."/>
            <person name="Bidwell S."/>
            <person name="Bisseling T."/>
            <person name="Choisne N."/>
            <person name="Couloux A."/>
            <person name="Denny R."/>
            <person name="Deshpande S."/>
            <person name="Dai X."/>
            <person name="Doyle J.J."/>
            <person name="Dudez A.M."/>
            <person name="Farmer A.D."/>
            <person name="Fouteau S."/>
            <person name="Franken C."/>
            <person name="Gibelin C."/>
            <person name="Gish J."/>
            <person name="Goldstein S."/>
            <person name="Gonzalez A.J."/>
            <person name="Green P.J."/>
            <person name="Hallab A."/>
            <person name="Hartog M."/>
            <person name="Hua A."/>
            <person name="Humphray S.J."/>
            <person name="Jeong D.H."/>
            <person name="Jing Y."/>
            <person name="Jocker A."/>
            <person name="Kenton S.M."/>
            <person name="Kim D.J."/>
            <person name="Klee K."/>
            <person name="Lai H."/>
            <person name="Lang C."/>
            <person name="Lin S."/>
            <person name="Macmil S.L."/>
            <person name="Magdelenat G."/>
            <person name="Matthews L."/>
            <person name="McCorrison J."/>
            <person name="Monaghan E.L."/>
            <person name="Mun J.H."/>
            <person name="Najar F.Z."/>
            <person name="Nicholson C."/>
            <person name="Noirot C."/>
            <person name="O'Bleness M."/>
            <person name="Paule C.R."/>
            <person name="Poulain J."/>
            <person name="Prion F."/>
            <person name="Qin B."/>
            <person name="Qu C."/>
            <person name="Retzel E.F."/>
            <person name="Riddle C."/>
            <person name="Sallet E."/>
            <person name="Samain S."/>
            <person name="Samson N."/>
            <person name="Sanders I."/>
            <person name="Saurat O."/>
            <person name="Scarpelli C."/>
            <person name="Schiex T."/>
            <person name="Segurens B."/>
            <person name="Severin A.J."/>
            <person name="Sherrier D.J."/>
            <person name="Shi R."/>
            <person name="Sims S."/>
            <person name="Singer S.R."/>
            <person name="Sinharoy S."/>
            <person name="Sterck L."/>
            <person name="Viollet A."/>
            <person name="Wang B.B."/>
            <person name="Wang K."/>
            <person name="Wang M."/>
            <person name="Wang X."/>
            <person name="Warfsmann J."/>
            <person name="Weissenbach J."/>
            <person name="White D.D."/>
            <person name="White J.D."/>
            <person name="Wiley G.B."/>
            <person name="Wincker P."/>
            <person name="Xing Y."/>
            <person name="Yang L."/>
            <person name="Yao Z."/>
            <person name="Ying F."/>
            <person name="Zhai J."/>
            <person name="Zhou L."/>
            <person name="Zuber A."/>
            <person name="Denarie J."/>
            <person name="Dixon R.A."/>
            <person name="May G.D."/>
            <person name="Schwartz D.C."/>
            <person name="Rogers J."/>
            <person name="Quetier F."/>
            <person name="Town C.D."/>
            <person name="Roe B.A."/>
        </authorList>
    </citation>
    <scope>NUCLEOTIDE SEQUENCE [LARGE SCALE GENOMIC DNA]</scope>
    <source>
        <strain evidence="2">A17</strain>
        <strain evidence="3 4">cv. Jemalong A17</strain>
    </source>
</reference>
<dbReference type="STRING" id="3880.G7ILT2"/>
<dbReference type="EMBL" id="CM001218">
    <property type="protein sequence ID" value="AES64059.1"/>
    <property type="molecule type" value="Genomic_DNA"/>
</dbReference>
<dbReference type="eggNOG" id="KOG0017">
    <property type="taxonomic scope" value="Eukaryota"/>
</dbReference>
<name>G7ILT2_MEDTR</name>
<sequence>MDQDIPGETFQKASDIANKVVQKADEVQNVEELQKEVDVADNESQQVEAIPQILRLQPIRFRKLMQLLKHEFRKVDAATKRWNSKNENDGTIPSNQVQNVQANILHEQSIPYVDHMSANPGTSEYVKRHLYQKAEKTKKKRKLLMIKLLQKVFLIDAWTSPSRRESISKKEKHALFIESQKVVNFNGMSICARFQTCAKESYLTAIKRIFRYLVGTTDLGLWYRKGSNKIERKSTSGSCQFLEQALTGWSCRKQNTIALSTTEAEYESTASCCSQILWIRNQLKDYSLRYTNIPIMCDNTSKMDIVLSFVDTENQLADIFTKPLVEDRFNFLKEILQIMKNPNKD</sequence>
<dbReference type="PaxDb" id="3880-AES64059"/>
<reference evidence="2 4" key="2">
    <citation type="journal article" date="2014" name="BMC Genomics">
        <title>An improved genome release (version Mt4.0) for the model legume Medicago truncatula.</title>
        <authorList>
            <person name="Tang H."/>
            <person name="Krishnakumar V."/>
            <person name="Bidwell S."/>
            <person name="Rosen B."/>
            <person name="Chan A."/>
            <person name="Zhou S."/>
            <person name="Gentzbittel L."/>
            <person name="Childs K.L."/>
            <person name="Yandell M."/>
            <person name="Gundlach H."/>
            <person name="Mayer K.F."/>
            <person name="Schwartz D.C."/>
            <person name="Town C.D."/>
        </authorList>
    </citation>
    <scope>GENOME REANNOTATION</scope>
    <source>
        <strain evidence="3 4">cv. Jemalong A17</strain>
    </source>
</reference>
<protein>
    <recommendedName>
        <fullName evidence="5">Copia protein</fullName>
    </recommendedName>
</protein>
<keyword evidence="4" id="KW-1185">Reference proteome</keyword>
<evidence type="ECO:0000313" key="2">
    <source>
        <dbReference type="EMBL" id="AES64059.1"/>
    </source>
</evidence>
<organism evidence="2 4">
    <name type="scientific">Medicago truncatula</name>
    <name type="common">Barrel medic</name>
    <name type="synonym">Medicago tribuloides</name>
    <dbReference type="NCBI Taxonomy" id="3880"/>
    <lineage>
        <taxon>Eukaryota</taxon>
        <taxon>Viridiplantae</taxon>
        <taxon>Streptophyta</taxon>
        <taxon>Embryophyta</taxon>
        <taxon>Tracheophyta</taxon>
        <taxon>Spermatophyta</taxon>
        <taxon>Magnoliopsida</taxon>
        <taxon>eudicotyledons</taxon>
        <taxon>Gunneridae</taxon>
        <taxon>Pentapetalae</taxon>
        <taxon>rosids</taxon>
        <taxon>fabids</taxon>
        <taxon>Fabales</taxon>
        <taxon>Fabaceae</taxon>
        <taxon>Papilionoideae</taxon>
        <taxon>50 kb inversion clade</taxon>
        <taxon>NPAAA clade</taxon>
        <taxon>Hologalegina</taxon>
        <taxon>IRL clade</taxon>
        <taxon>Trifolieae</taxon>
        <taxon>Medicago</taxon>
    </lineage>
</organism>
<evidence type="ECO:0000313" key="3">
    <source>
        <dbReference type="EnsemblPlants" id="AES64059"/>
    </source>
</evidence>
<dbReference type="HOGENOM" id="CLU_805026_0_0_1"/>
<proteinExistence type="predicted"/>
<evidence type="ECO:0000313" key="4">
    <source>
        <dbReference type="Proteomes" id="UP000002051"/>
    </source>
</evidence>